<evidence type="ECO:0000313" key="4">
    <source>
        <dbReference type="Proteomes" id="UP000199051"/>
    </source>
</evidence>
<dbReference type="NCBIfam" id="TIGR03618">
    <property type="entry name" value="Rv1155_F420"/>
    <property type="match status" value="1"/>
</dbReference>
<dbReference type="InterPro" id="IPR019920">
    <property type="entry name" value="F420-binding_dom_put"/>
</dbReference>
<dbReference type="Gene3D" id="2.30.110.10">
    <property type="entry name" value="Electron Transport, Fmn-binding Protein, Chain A"/>
    <property type="match status" value="1"/>
</dbReference>
<evidence type="ECO:0000313" key="3">
    <source>
        <dbReference type="EMBL" id="SES33324.1"/>
    </source>
</evidence>
<accession>A0A1H9WHK2</accession>
<keyword evidence="1" id="KW-0560">Oxidoreductase</keyword>
<dbReference type="InterPro" id="IPR052019">
    <property type="entry name" value="F420H2_bilvrd_red/Heme_oxyg"/>
</dbReference>
<keyword evidence="4" id="KW-1185">Reference proteome</keyword>
<protein>
    <submittedName>
        <fullName evidence="3">PPOX class probable F420-dependent enzyme</fullName>
    </submittedName>
</protein>
<evidence type="ECO:0000259" key="2">
    <source>
        <dbReference type="Pfam" id="PF01243"/>
    </source>
</evidence>
<dbReference type="EMBL" id="FOGI01000010">
    <property type="protein sequence ID" value="SES33324.1"/>
    <property type="molecule type" value="Genomic_DNA"/>
</dbReference>
<gene>
    <name evidence="3" type="ORF">SAMN04487818_110207</name>
</gene>
<dbReference type="InterPro" id="IPR011576">
    <property type="entry name" value="Pyridox_Oxase_N"/>
</dbReference>
<evidence type="ECO:0000256" key="1">
    <source>
        <dbReference type="ARBA" id="ARBA00023002"/>
    </source>
</evidence>
<reference evidence="4" key="1">
    <citation type="submission" date="2016-10" db="EMBL/GenBank/DDBJ databases">
        <authorList>
            <person name="Varghese N."/>
            <person name="Submissions S."/>
        </authorList>
    </citation>
    <scope>NUCLEOTIDE SEQUENCE [LARGE SCALE GENOMIC DNA]</scope>
    <source>
        <strain evidence="4">DSM 44260</strain>
    </source>
</reference>
<feature type="domain" description="Pyridoxamine 5'-phosphate oxidase N-terminal" evidence="2">
    <location>
        <begin position="28"/>
        <end position="120"/>
    </location>
</feature>
<name>A0A1H9WHK2_9PSEU</name>
<dbReference type="STRING" id="155974.SAMN04487818_110207"/>
<dbReference type="PANTHER" id="PTHR35176">
    <property type="entry name" value="HEME OXYGENASE HI_0854-RELATED"/>
    <property type="match status" value="1"/>
</dbReference>
<sequence length="165" mass="17916">MVRMAGKGFDTESGLARVVALASTQDWLAVLVTQRADGEPATSVVNVGLVEHPVTGERVLALVSRGGTTKLRNLRRTPRATLVFRAGWDWIAVAGGVEIAGPDDAHEGVSAERLPSLLREIYTAAGGQHDDFEVYDREMAADRRAAVFVRPERFSANPVPHDRED</sequence>
<dbReference type="AlphaFoldDB" id="A0A1H9WHK2"/>
<dbReference type="GO" id="GO:0070967">
    <property type="term" value="F:coenzyme F420 binding"/>
    <property type="evidence" value="ECO:0007669"/>
    <property type="project" value="TreeGrafter"/>
</dbReference>
<dbReference type="GO" id="GO:0005829">
    <property type="term" value="C:cytosol"/>
    <property type="evidence" value="ECO:0007669"/>
    <property type="project" value="TreeGrafter"/>
</dbReference>
<proteinExistence type="predicted"/>
<dbReference type="InterPro" id="IPR012349">
    <property type="entry name" value="Split_barrel_FMN-bd"/>
</dbReference>
<dbReference type="GO" id="GO:0016627">
    <property type="term" value="F:oxidoreductase activity, acting on the CH-CH group of donors"/>
    <property type="evidence" value="ECO:0007669"/>
    <property type="project" value="TreeGrafter"/>
</dbReference>
<dbReference type="PANTHER" id="PTHR35176:SF2">
    <property type="entry name" value="F420H(2)-DEPENDENT REDUCTASE RV1155"/>
    <property type="match status" value="1"/>
</dbReference>
<organism evidence="3 4">
    <name type="scientific">Actinokineospora terrae</name>
    <dbReference type="NCBI Taxonomy" id="155974"/>
    <lineage>
        <taxon>Bacteria</taxon>
        <taxon>Bacillati</taxon>
        <taxon>Actinomycetota</taxon>
        <taxon>Actinomycetes</taxon>
        <taxon>Pseudonocardiales</taxon>
        <taxon>Pseudonocardiaceae</taxon>
        <taxon>Actinokineospora</taxon>
    </lineage>
</organism>
<dbReference type="Pfam" id="PF01243">
    <property type="entry name" value="PNPOx_N"/>
    <property type="match status" value="1"/>
</dbReference>
<dbReference type="SUPFAM" id="SSF50475">
    <property type="entry name" value="FMN-binding split barrel"/>
    <property type="match status" value="1"/>
</dbReference>
<dbReference type="Proteomes" id="UP000199051">
    <property type="component" value="Unassembled WGS sequence"/>
</dbReference>